<dbReference type="EMBL" id="GG657971">
    <property type="protein sequence ID" value="EFS20641.1"/>
    <property type="molecule type" value="Genomic_DNA"/>
</dbReference>
<organism evidence="1 2">
    <name type="scientific">Fusobacterium gonidiaformans 3-1-5R</name>
    <dbReference type="NCBI Taxonomy" id="469605"/>
    <lineage>
        <taxon>Bacteria</taxon>
        <taxon>Fusobacteriati</taxon>
        <taxon>Fusobacteriota</taxon>
        <taxon>Fusobacteriia</taxon>
        <taxon>Fusobacteriales</taxon>
        <taxon>Fusobacteriaceae</taxon>
        <taxon>Fusobacterium</taxon>
    </lineage>
</organism>
<sequence length="110" mass="13083">METIEINGHTGGKSIKIWDDIYCLFTKNKVIELKKVVYKAHSFYIRKIAENDKTVTYQIYVDEGIEYELNVFLHEIYRNTESMFCEYFIEPVNEEIDFSEKPSLKLIVTK</sequence>
<reference evidence="1 2" key="1">
    <citation type="submission" date="2009-02" db="EMBL/GenBank/DDBJ databases">
        <title>The Genome Sequence of Fusobacterium sp. 3_1_5R.</title>
        <authorList>
            <consortium name="The Broad Institute Genome Sequencing Platform"/>
            <person name="Ward D."/>
            <person name="Young S.K."/>
            <person name="Kodira C.D."/>
            <person name="Zeng Q."/>
            <person name="Koehrsen M."/>
            <person name="Alvarado L."/>
            <person name="Berlin A."/>
            <person name="Borenstein D."/>
            <person name="Chen Z."/>
            <person name="Engels R."/>
            <person name="Freedman E."/>
            <person name="Gellesch M."/>
            <person name="Goldberg J."/>
            <person name="Griggs A."/>
            <person name="Gujja S."/>
            <person name="Heiman D."/>
            <person name="Hepburn T."/>
            <person name="Howarth C."/>
            <person name="Jen D."/>
            <person name="Larson L."/>
            <person name="Lewis B."/>
            <person name="Mehta T."/>
            <person name="Park D."/>
            <person name="Pearson M."/>
            <person name="Roberts A."/>
            <person name="Saif S."/>
            <person name="Shea T."/>
            <person name="Shenoy N."/>
            <person name="Sisk P."/>
            <person name="Stolte C."/>
            <person name="Sykes S."/>
            <person name="Walk T."/>
            <person name="White J."/>
            <person name="Yandava C."/>
            <person name="Allen-Vercoe E."/>
            <person name="Strauss J."/>
            <person name="Ambrose C."/>
            <person name="Lander E."/>
            <person name="Nusbaum C."/>
            <person name="Galagan J."/>
            <person name="Birren B."/>
        </authorList>
    </citation>
    <scope>NUCLEOTIDE SEQUENCE [LARGE SCALE GENOMIC DNA]</scope>
    <source>
        <strain evidence="1 2">3_1_5R</strain>
    </source>
</reference>
<dbReference type="BioCyc" id="FSP469605-HMP:GTSP-140-MONOMER"/>
<name>E5BEW0_9FUSO</name>
<dbReference type="AlphaFoldDB" id="E5BEW0"/>
<evidence type="ECO:0000313" key="1">
    <source>
        <dbReference type="EMBL" id="EFS20641.1"/>
    </source>
</evidence>
<dbReference type="HOGENOM" id="CLU_2167281_0_0_0"/>
<protein>
    <submittedName>
        <fullName evidence="1">Uncharacterized protein</fullName>
    </submittedName>
</protein>
<proteinExistence type="predicted"/>
<evidence type="ECO:0000313" key="2">
    <source>
        <dbReference type="Proteomes" id="UP000002975"/>
    </source>
</evidence>
<accession>E5BEW0</accession>
<gene>
    <name evidence="1" type="ORF">FSBG_00138</name>
</gene>
<keyword evidence="2" id="KW-1185">Reference proteome</keyword>
<dbReference type="Proteomes" id="UP000002975">
    <property type="component" value="Unassembled WGS sequence"/>
</dbReference>
<dbReference type="RefSeq" id="WP_008800720.1">
    <property type="nucleotide sequence ID" value="NZ_GG657971.1"/>
</dbReference>